<sequence>MRIKYIHLGKYICKVYLPKENVGFQMFTEDKIKYLCNMIIIEEFNYLNDEETIRYLLSEGANINIFTEYDLNFLCQNGNLFAIKHLVSKGLNIRDKKMEFRTSIQCGYYDIVKYFINSGINIKEDNDYAIKLALKCGNTRIISYLIKNNNFIIPIF</sequence>
<organism evidence="1">
    <name type="scientific">Borely moumouvirus</name>
    <dbReference type="NCBI Taxonomy" id="2712067"/>
    <lineage>
        <taxon>Viruses</taxon>
        <taxon>Varidnaviria</taxon>
        <taxon>Bamfordvirae</taxon>
        <taxon>Nucleocytoviricota</taxon>
        <taxon>Megaviricetes</taxon>
        <taxon>Imitervirales</taxon>
        <taxon>Mimiviridae</taxon>
        <taxon>Megamimivirinae</taxon>
        <taxon>Moumouvirus</taxon>
    </lineage>
</organism>
<dbReference type="InterPro" id="IPR036770">
    <property type="entry name" value="Ankyrin_rpt-contain_sf"/>
</dbReference>
<name>A0A6G6ACV9_9VIRU</name>
<dbReference type="InterPro" id="IPR002110">
    <property type="entry name" value="Ankyrin_rpt"/>
</dbReference>
<evidence type="ECO:0000313" key="1">
    <source>
        <dbReference type="EMBL" id="QID06664.1"/>
    </source>
</evidence>
<proteinExistence type="predicted"/>
<reference evidence="1" key="1">
    <citation type="submission" date="2019-07" db="EMBL/GenBank/DDBJ databases">
        <title>The discovery of a new lineage B mimivirus raises questions about particles surface fibrils.</title>
        <authorList>
            <person name="Silva L.K.S."/>
            <person name="Rodrigues R.A.L."/>
            <person name="Andrade A.C.S.P."/>
            <person name="Hikida H."/>
            <person name="Andreani J."/>
            <person name="Levasseur A."/>
            <person name="La Scola B."/>
            <person name="Abrahao J.S."/>
        </authorList>
    </citation>
    <scope>NUCLEOTIDE SEQUENCE</scope>
    <source>
        <strain evidence="1">B60</strain>
    </source>
</reference>
<dbReference type="EMBL" id="MN175499">
    <property type="protein sequence ID" value="QID06664.1"/>
    <property type="molecule type" value="Genomic_DNA"/>
</dbReference>
<protein>
    <submittedName>
        <fullName evidence="1">Ankyrin repeat-containing protein</fullName>
    </submittedName>
</protein>
<dbReference type="SUPFAM" id="SSF48403">
    <property type="entry name" value="Ankyrin repeat"/>
    <property type="match status" value="1"/>
</dbReference>
<dbReference type="Gene3D" id="1.25.40.20">
    <property type="entry name" value="Ankyrin repeat-containing domain"/>
    <property type="match status" value="1"/>
</dbReference>
<accession>A0A6G6ACV9</accession>
<dbReference type="SMART" id="SM00248">
    <property type="entry name" value="ANK"/>
    <property type="match status" value="3"/>
</dbReference>